<accession>A0ACB1AH36</accession>
<evidence type="ECO:0000313" key="2">
    <source>
        <dbReference type="Proteomes" id="UP001497535"/>
    </source>
</evidence>
<dbReference type="EMBL" id="CAVMJV010000079">
    <property type="protein sequence ID" value="CAK5089902.1"/>
    <property type="molecule type" value="Genomic_DNA"/>
</dbReference>
<protein>
    <submittedName>
        <fullName evidence="1">Uncharacterized protein</fullName>
    </submittedName>
</protein>
<reference evidence="1" key="1">
    <citation type="submission" date="2023-11" db="EMBL/GenBank/DDBJ databases">
        <authorList>
            <person name="Poullet M."/>
        </authorList>
    </citation>
    <scope>NUCLEOTIDE SEQUENCE</scope>
    <source>
        <strain evidence="1">E1834</strain>
    </source>
</reference>
<evidence type="ECO:0000313" key="1">
    <source>
        <dbReference type="EMBL" id="CAK5089902.1"/>
    </source>
</evidence>
<gene>
    <name evidence="1" type="ORF">MENTE1834_LOCUS37658</name>
</gene>
<organism evidence="1 2">
    <name type="scientific">Meloidogyne enterolobii</name>
    <name type="common">Root-knot nematode worm</name>
    <name type="synonym">Meloidogyne mayaguensis</name>
    <dbReference type="NCBI Taxonomy" id="390850"/>
    <lineage>
        <taxon>Eukaryota</taxon>
        <taxon>Metazoa</taxon>
        <taxon>Ecdysozoa</taxon>
        <taxon>Nematoda</taxon>
        <taxon>Chromadorea</taxon>
        <taxon>Rhabditida</taxon>
        <taxon>Tylenchina</taxon>
        <taxon>Tylenchomorpha</taxon>
        <taxon>Tylenchoidea</taxon>
        <taxon>Meloidogynidae</taxon>
        <taxon>Meloidogyninae</taxon>
        <taxon>Meloidogyne</taxon>
    </lineage>
</organism>
<comment type="caution">
    <text evidence="1">The sequence shown here is derived from an EMBL/GenBank/DDBJ whole genome shotgun (WGS) entry which is preliminary data.</text>
</comment>
<sequence length="53" mass="6216">MNWHKIHILQRGRFVSTQNLNFSLHQSSQKATFSIKFFSLSSRLANFLFSAEN</sequence>
<name>A0ACB1AH36_MELEN</name>
<proteinExistence type="predicted"/>
<dbReference type="Proteomes" id="UP001497535">
    <property type="component" value="Unassembled WGS sequence"/>
</dbReference>
<keyword evidence="2" id="KW-1185">Reference proteome</keyword>